<feature type="transmembrane region" description="Helical" evidence="7">
    <location>
        <begin position="55"/>
        <end position="74"/>
    </location>
</feature>
<dbReference type="HOGENOM" id="CLU_142008_0_0_1"/>
<evidence type="ECO:0000256" key="2">
    <source>
        <dbReference type="ARBA" id="ARBA00022448"/>
    </source>
</evidence>
<dbReference type="GO" id="GO:0016020">
    <property type="term" value="C:membrane"/>
    <property type="evidence" value="ECO:0007669"/>
    <property type="project" value="UniProtKB-SubCell"/>
</dbReference>
<keyword evidence="10" id="KW-1185">Reference proteome</keyword>
<evidence type="ECO:0000256" key="3">
    <source>
        <dbReference type="ARBA" id="ARBA00022692"/>
    </source>
</evidence>
<keyword evidence="5 7" id="KW-1133">Transmembrane helix</keyword>
<protein>
    <recommendedName>
        <fullName evidence="8">Amino acid permease/ SLC12A domain-containing protein</fullName>
    </recommendedName>
</protein>
<dbReference type="PANTHER" id="PTHR43341:SF21">
    <property type="entry name" value="GENERAL AMINO ACID PERMEASE-RELATED"/>
    <property type="match status" value="1"/>
</dbReference>
<organism evidence="9 10">
    <name type="scientific">Paxillus rubicundulus Ve08.2h10</name>
    <dbReference type="NCBI Taxonomy" id="930991"/>
    <lineage>
        <taxon>Eukaryota</taxon>
        <taxon>Fungi</taxon>
        <taxon>Dikarya</taxon>
        <taxon>Basidiomycota</taxon>
        <taxon>Agaricomycotina</taxon>
        <taxon>Agaricomycetes</taxon>
        <taxon>Agaricomycetidae</taxon>
        <taxon>Boletales</taxon>
        <taxon>Paxilineae</taxon>
        <taxon>Paxillaceae</taxon>
        <taxon>Paxillus</taxon>
    </lineage>
</organism>
<dbReference type="PROSITE" id="PS00218">
    <property type="entry name" value="AMINO_ACID_PERMEASE_1"/>
    <property type="match status" value="1"/>
</dbReference>
<dbReference type="STRING" id="930991.A0A0D0DPL3"/>
<evidence type="ECO:0000313" key="9">
    <source>
        <dbReference type="EMBL" id="KIK80905.1"/>
    </source>
</evidence>
<evidence type="ECO:0000313" key="10">
    <source>
        <dbReference type="Proteomes" id="UP000054538"/>
    </source>
</evidence>
<evidence type="ECO:0000259" key="8">
    <source>
        <dbReference type="Pfam" id="PF00324"/>
    </source>
</evidence>
<evidence type="ECO:0000256" key="1">
    <source>
        <dbReference type="ARBA" id="ARBA00004141"/>
    </source>
</evidence>
<dbReference type="InterPro" id="IPR004840">
    <property type="entry name" value="Amino_acid_permease_CS"/>
</dbReference>
<dbReference type="InParanoid" id="A0A0D0DPL3"/>
<evidence type="ECO:0000256" key="6">
    <source>
        <dbReference type="ARBA" id="ARBA00023136"/>
    </source>
</evidence>
<evidence type="ECO:0000256" key="5">
    <source>
        <dbReference type="ARBA" id="ARBA00022989"/>
    </source>
</evidence>
<accession>A0A0D0DPL3</accession>
<keyword evidence="3 7" id="KW-0812">Transmembrane</keyword>
<evidence type="ECO:0000256" key="7">
    <source>
        <dbReference type="SAM" id="Phobius"/>
    </source>
</evidence>
<dbReference type="InterPro" id="IPR050524">
    <property type="entry name" value="APC_YAT"/>
</dbReference>
<dbReference type="OrthoDB" id="2691451at2759"/>
<proteinExistence type="predicted"/>
<comment type="subcellular location">
    <subcellularLocation>
        <location evidence="1">Membrane</location>
        <topology evidence="1">Multi-pass membrane protein</topology>
    </subcellularLocation>
</comment>
<gene>
    <name evidence="9" type="ORF">PAXRUDRAFT_833228</name>
</gene>
<sequence length="142" mass="15049">MNTTNYEEKGPHAGTVEKYCVEVDSFPVVAGAEHRLDVASIDVVQRRLKQRHVQMIAIAGTLGTGLFLGSGKALSGAGPVGALIAYALVGTVAYASLCSIGEMTSHAPISGTFPHFAARWVDPALGFAVGWNYFYVSSSPRY</sequence>
<keyword evidence="4" id="KW-0029">Amino-acid transport</keyword>
<feature type="transmembrane region" description="Helical" evidence="7">
    <location>
        <begin position="80"/>
        <end position="100"/>
    </location>
</feature>
<dbReference type="PANTHER" id="PTHR43341">
    <property type="entry name" value="AMINO ACID PERMEASE"/>
    <property type="match status" value="1"/>
</dbReference>
<feature type="domain" description="Amino acid permease/ SLC12A" evidence="8">
    <location>
        <begin position="52"/>
        <end position="136"/>
    </location>
</feature>
<dbReference type="Pfam" id="PF00324">
    <property type="entry name" value="AA_permease"/>
    <property type="match status" value="1"/>
</dbReference>
<dbReference type="Gene3D" id="1.20.1740.10">
    <property type="entry name" value="Amino acid/polyamine transporter I"/>
    <property type="match status" value="1"/>
</dbReference>
<keyword evidence="2" id="KW-0813">Transport</keyword>
<dbReference type="AlphaFoldDB" id="A0A0D0DPL3"/>
<dbReference type="GO" id="GO:0015171">
    <property type="term" value="F:amino acid transmembrane transporter activity"/>
    <property type="evidence" value="ECO:0007669"/>
    <property type="project" value="TreeGrafter"/>
</dbReference>
<evidence type="ECO:0000256" key="4">
    <source>
        <dbReference type="ARBA" id="ARBA00022970"/>
    </source>
</evidence>
<dbReference type="Proteomes" id="UP000054538">
    <property type="component" value="Unassembled WGS sequence"/>
</dbReference>
<reference evidence="9 10" key="1">
    <citation type="submission" date="2014-04" db="EMBL/GenBank/DDBJ databases">
        <authorList>
            <consortium name="DOE Joint Genome Institute"/>
            <person name="Kuo A."/>
            <person name="Kohler A."/>
            <person name="Jargeat P."/>
            <person name="Nagy L.G."/>
            <person name="Floudas D."/>
            <person name="Copeland A."/>
            <person name="Barry K.W."/>
            <person name="Cichocki N."/>
            <person name="Veneault-Fourrey C."/>
            <person name="LaButti K."/>
            <person name="Lindquist E.A."/>
            <person name="Lipzen A."/>
            <person name="Lundell T."/>
            <person name="Morin E."/>
            <person name="Murat C."/>
            <person name="Sun H."/>
            <person name="Tunlid A."/>
            <person name="Henrissat B."/>
            <person name="Grigoriev I.V."/>
            <person name="Hibbett D.S."/>
            <person name="Martin F."/>
            <person name="Nordberg H.P."/>
            <person name="Cantor M.N."/>
            <person name="Hua S.X."/>
        </authorList>
    </citation>
    <scope>NUCLEOTIDE SEQUENCE [LARGE SCALE GENOMIC DNA]</scope>
    <source>
        <strain evidence="9 10">Ve08.2h10</strain>
    </source>
</reference>
<reference evidence="10" key="2">
    <citation type="submission" date="2015-01" db="EMBL/GenBank/DDBJ databases">
        <title>Evolutionary Origins and Diversification of the Mycorrhizal Mutualists.</title>
        <authorList>
            <consortium name="DOE Joint Genome Institute"/>
            <consortium name="Mycorrhizal Genomics Consortium"/>
            <person name="Kohler A."/>
            <person name="Kuo A."/>
            <person name="Nagy L.G."/>
            <person name="Floudas D."/>
            <person name="Copeland A."/>
            <person name="Barry K.W."/>
            <person name="Cichocki N."/>
            <person name="Veneault-Fourrey C."/>
            <person name="LaButti K."/>
            <person name="Lindquist E.A."/>
            <person name="Lipzen A."/>
            <person name="Lundell T."/>
            <person name="Morin E."/>
            <person name="Murat C."/>
            <person name="Riley R."/>
            <person name="Ohm R."/>
            <person name="Sun H."/>
            <person name="Tunlid A."/>
            <person name="Henrissat B."/>
            <person name="Grigoriev I.V."/>
            <person name="Hibbett D.S."/>
            <person name="Martin F."/>
        </authorList>
    </citation>
    <scope>NUCLEOTIDE SEQUENCE [LARGE SCALE GENOMIC DNA]</scope>
    <source>
        <strain evidence="10">Ve08.2h10</strain>
    </source>
</reference>
<keyword evidence="6 7" id="KW-0472">Membrane</keyword>
<dbReference type="EMBL" id="KN825907">
    <property type="protein sequence ID" value="KIK80905.1"/>
    <property type="molecule type" value="Genomic_DNA"/>
</dbReference>
<name>A0A0D0DPL3_9AGAM</name>
<dbReference type="InterPro" id="IPR004841">
    <property type="entry name" value="AA-permease/SLC12A_dom"/>
</dbReference>